<dbReference type="CDD" id="cd00761">
    <property type="entry name" value="Glyco_tranf_GTA_type"/>
    <property type="match status" value="1"/>
</dbReference>
<evidence type="ECO:0000313" key="2">
    <source>
        <dbReference type="EMBL" id="AMB57558.1"/>
    </source>
</evidence>
<feature type="domain" description="Glycosyltransferase 2-like" evidence="1">
    <location>
        <begin position="13"/>
        <end position="169"/>
    </location>
</feature>
<dbReference type="Gene3D" id="3.90.550.10">
    <property type="entry name" value="Spore Coat Polysaccharide Biosynthesis Protein SpsA, Chain A"/>
    <property type="match status" value="1"/>
</dbReference>
<dbReference type="InterPro" id="IPR050834">
    <property type="entry name" value="Glycosyltransf_2"/>
</dbReference>
<dbReference type="RefSeq" id="WP_067225412.1">
    <property type="nucleotide sequence ID" value="NZ_CP014145.1"/>
</dbReference>
<dbReference type="SUPFAM" id="SSF53448">
    <property type="entry name" value="Nucleotide-diphospho-sugar transferases"/>
    <property type="match status" value="1"/>
</dbReference>
<dbReference type="Pfam" id="PF00535">
    <property type="entry name" value="Glycos_transf_2"/>
    <property type="match status" value="1"/>
</dbReference>
<dbReference type="GO" id="GO:0016740">
    <property type="term" value="F:transferase activity"/>
    <property type="evidence" value="ECO:0007669"/>
    <property type="project" value="UniProtKB-KW"/>
</dbReference>
<name>A0A109QWA6_9MICO</name>
<dbReference type="OrthoDB" id="153025at2"/>
<reference evidence="2 3" key="1">
    <citation type="journal article" date="2016" name="J. Biotechnol.">
        <title>First complete genome sequence of a species in the genus Microterricola, an extremophilic cold active enzyme producing bacterial strain ERGS5:02 isolated from Sikkim Himalaya.</title>
        <authorList>
            <person name="Himanshu"/>
            <person name="Swarnkar M.K."/>
            <person name="Singh D."/>
            <person name="Kumar R."/>
        </authorList>
    </citation>
    <scope>NUCLEOTIDE SEQUENCE [LARGE SCALE GENOMIC DNA]</scope>
    <source>
        <strain evidence="2 3">ERGS5:02</strain>
    </source>
</reference>
<protein>
    <submittedName>
        <fullName evidence="2">Glycosyl transferase family 2</fullName>
    </submittedName>
</protein>
<dbReference type="PANTHER" id="PTHR43685">
    <property type="entry name" value="GLYCOSYLTRANSFERASE"/>
    <property type="match status" value="1"/>
</dbReference>
<gene>
    <name evidence="2" type="ORF">AWU67_00310</name>
</gene>
<sequence>MSAQHRAPLPAVSVVIATRGRPELLRAAVRSILAQDYAGDIHLTVVFDQIEIDPLSDIDVPAERRRLSTVANNRHPGLAGGRNTGILGASGELIAFCDDDDEWLPGKLRMQLEAWRGDPAALLVATGIRIETAGRSLERLPPERTTFADLIRSRTTELHPSSFLFRREDILERIGLVDEDLPASYGEDYDFLLRVARFGHIVAVPEPLVIVHWNRASFFDGKWLGIAEGLTYLLNKHPEFSDSAIGSARIEGQIAFALAALGRHSEARSWARQTIRHDRTQLRAYAALAISARLVPAGALVSAVNRRGRGL</sequence>
<evidence type="ECO:0000313" key="3">
    <source>
        <dbReference type="Proteomes" id="UP000058305"/>
    </source>
</evidence>
<keyword evidence="2" id="KW-0808">Transferase</keyword>
<dbReference type="EMBL" id="CP014145">
    <property type="protein sequence ID" value="AMB57558.1"/>
    <property type="molecule type" value="Genomic_DNA"/>
</dbReference>
<organism evidence="2 3">
    <name type="scientific">Microterricola viridarii</name>
    <dbReference type="NCBI Taxonomy" id="412690"/>
    <lineage>
        <taxon>Bacteria</taxon>
        <taxon>Bacillati</taxon>
        <taxon>Actinomycetota</taxon>
        <taxon>Actinomycetes</taxon>
        <taxon>Micrococcales</taxon>
        <taxon>Microbacteriaceae</taxon>
        <taxon>Microterricola</taxon>
    </lineage>
</organism>
<evidence type="ECO:0000259" key="1">
    <source>
        <dbReference type="Pfam" id="PF00535"/>
    </source>
</evidence>
<dbReference type="KEGG" id="mvd:AWU67_00310"/>
<proteinExistence type="predicted"/>
<keyword evidence="3" id="KW-1185">Reference proteome</keyword>
<dbReference type="InterPro" id="IPR029044">
    <property type="entry name" value="Nucleotide-diphossugar_trans"/>
</dbReference>
<dbReference type="PANTHER" id="PTHR43685:SF2">
    <property type="entry name" value="GLYCOSYLTRANSFERASE 2-LIKE DOMAIN-CONTAINING PROTEIN"/>
    <property type="match status" value="1"/>
</dbReference>
<dbReference type="AlphaFoldDB" id="A0A109QWA6"/>
<reference evidence="3" key="2">
    <citation type="submission" date="2016-01" db="EMBL/GenBank/DDBJ databases">
        <title>First complete genome sequence of a species in the genus Microterricola, an extremophilic cold active enzyme producing strain ERGS5:02 isolated from Sikkim Himalaya.</title>
        <authorList>
            <person name="Kumar R."/>
            <person name="Singh D."/>
            <person name="Swarnkar M.K."/>
        </authorList>
    </citation>
    <scope>NUCLEOTIDE SEQUENCE [LARGE SCALE GENOMIC DNA]</scope>
    <source>
        <strain evidence="3">ERGS5:02</strain>
    </source>
</reference>
<accession>A0A109QWA6</accession>
<dbReference type="Proteomes" id="UP000058305">
    <property type="component" value="Chromosome"/>
</dbReference>
<dbReference type="InterPro" id="IPR001173">
    <property type="entry name" value="Glyco_trans_2-like"/>
</dbReference>